<dbReference type="Proteomes" id="UP000468581">
    <property type="component" value="Unassembled WGS sequence"/>
</dbReference>
<dbReference type="AlphaFoldDB" id="A0A6P0UNW3"/>
<gene>
    <name evidence="2" type="ORF">GWK08_14520</name>
</gene>
<comment type="caution">
    <text evidence="2">The sequence shown here is derived from an EMBL/GenBank/DDBJ whole genome shotgun (WGS) entry which is preliminary data.</text>
</comment>
<feature type="transmembrane region" description="Helical" evidence="1">
    <location>
        <begin position="131"/>
        <end position="156"/>
    </location>
</feature>
<feature type="transmembrane region" description="Helical" evidence="1">
    <location>
        <begin position="176"/>
        <end position="200"/>
    </location>
</feature>
<keyword evidence="1" id="KW-1133">Transmembrane helix</keyword>
<protein>
    <submittedName>
        <fullName evidence="2">Uncharacterized protein</fullName>
    </submittedName>
</protein>
<evidence type="ECO:0000313" key="2">
    <source>
        <dbReference type="EMBL" id="NER14667.1"/>
    </source>
</evidence>
<keyword evidence="3" id="KW-1185">Reference proteome</keyword>
<dbReference type="EMBL" id="JAABOO010000003">
    <property type="protein sequence ID" value="NER14667.1"/>
    <property type="molecule type" value="Genomic_DNA"/>
</dbReference>
<feature type="transmembrane region" description="Helical" evidence="1">
    <location>
        <begin position="96"/>
        <end position="119"/>
    </location>
</feature>
<keyword evidence="1" id="KW-0472">Membrane</keyword>
<name>A0A6P0UNW3_9FLAO</name>
<evidence type="ECO:0000313" key="3">
    <source>
        <dbReference type="Proteomes" id="UP000468581"/>
    </source>
</evidence>
<sequence length="237" mass="27128">MKSKLIFFCSFYFTLAFMVTSVTATLSYGIGQIAMAKYLGYDASIHFNRVYWDRASVEEELQDIYNAYPFEIDQQISFPGEDIYWDKKEKLNRDELYITLGGPLIILFIGLFGYLGLMFNKKRILSFGLRIIDWGMIFLSMFFLRYVFNLFVPRLISMPESSPYYLEENEVKLSGLLGLPAEGLSVVLGTIGILASLYVILTIIPEYLRLSFIFSSFLGGGLGLFLWMELLGPVLMP</sequence>
<keyword evidence="1" id="KW-0812">Transmembrane</keyword>
<reference evidence="2 3" key="1">
    <citation type="submission" date="2020-01" db="EMBL/GenBank/DDBJ databases">
        <title>Leptobacterium flavescens.</title>
        <authorList>
            <person name="Wang G."/>
        </authorList>
    </citation>
    <scope>NUCLEOTIDE SEQUENCE [LARGE SCALE GENOMIC DNA]</scope>
    <source>
        <strain evidence="2 3">KCTC 22160</strain>
    </source>
</reference>
<proteinExistence type="predicted"/>
<feature type="transmembrane region" description="Helical" evidence="1">
    <location>
        <begin position="207"/>
        <end position="228"/>
    </location>
</feature>
<accession>A0A6P0UNW3</accession>
<organism evidence="2 3">
    <name type="scientific">Leptobacterium flavescens</name>
    <dbReference type="NCBI Taxonomy" id="472055"/>
    <lineage>
        <taxon>Bacteria</taxon>
        <taxon>Pseudomonadati</taxon>
        <taxon>Bacteroidota</taxon>
        <taxon>Flavobacteriia</taxon>
        <taxon>Flavobacteriales</taxon>
        <taxon>Flavobacteriaceae</taxon>
        <taxon>Leptobacterium</taxon>
    </lineage>
</organism>
<evidence type="ECO:0000256" key="1">
    <source>
        <dbReference type="SAM" id="Phobius"/>
    </source>
</evidence>
<dbReference type="RefSeq" id="WP_163607949.1">
    <property type="nucleotide sequence ID" value="NZ_JAABOO010000003.1"/>
</dbReference>